<dbReference type="NCBIfam" id="TIGR04126">
    <property type="entry name" value="PGF_CTERM"/>
    <property type="match status" value="1"/>
</dbReference>
<evidence type="ECO:0000256" key="2">
    <source>
        <dbReference type="SAM" id="MobiDB-lite"/>
    </source>
</evidence>
<feature type="domain" description="PGF-CTERM archaeal protein-sorting signal" evidence="4">
    <location>
        <begin position="22"/>
        <end position="42"/>
    </location>
</feature>
<evidence type="ECO:0000313" key="6">
    <source>
        <dbReference type="Proteomes" id="UP000001169"/>
    </source>
</evidence>
<dbReference type="HOGENOM" id="CLU_3210656_0_0_2"/>
<evidence type="ECO:0000259" key="4">
    <source>
        <dbReference type="Pfam" id="PF18204"/>
    </source>
</evidence>
<name>Q5UXY2_HALMA</name>
<dbReference type="Pfam" id="PF18204">
    <property type="entry name" value="PGF-CTERM"/>
    <property type="match status" value="1"/>
</dbReference>
<feature type="region of interest" description="Disordered" evidence="2">
    <location>
        <begin position="1"/>
        <end position="22"/>
    </location>
</feature>
<proteinExistence type="predicted"/>
<keyword evidence="3" id="KW-0472">Membrane</keyword>
<dbReference type="GO" id="GO:0030115">
    <property type="term" value="C:S-layer"/>
    <property type="evidence" value="ECO:0007669"/>
    <property type="project" value="UniProtKB-SubCell"/>
</dbReference>
<dbReference type="PATRIC" id="fig|272569.17.peg.3705"/>
<dbReference type="PaxDb" id="272569-rrnAC3165"/>
<evidence type="ECO:0000256" key="1">
    <source>
        <dbReference type="ARBA" id="ARBA00022729"/>
    </source>
</evidence>
<keyword evidence="1" id="KW-0732">Signal</keyword>
<evidence type="ECO:0000313" key="5">
    <source>
        <dbReference type="EMBL" id="AAV47871.1"/>
    </source>
</evidence>
<organism evidence="5 6">
    <name type="scientific">Haloarcula marismortui (strain ATCC 43049 / DSM 3752 / JCM 8966 / VKM B-1809)</name>
    <name type="common">Halobacterium marismortui</name>
    <dbReference type="NCBI Taxonomy" id="272569"/>
    <lineage>
        <taxon>Archaea</taxon>
        <taxon>Methanobacteriati</taxon>
        <taxon>Methanobacteriota</taxon>
        <taxon>Stenosarchaea group</taxon>
        <taxon>Halobacteria</taxon>
        <taxon>Halobacteriales</taxon>
        <taxon>Haloarculaceae</taxon>
        <taxon>Haloarcula</taxon>
    </lineage>
</organism>
<sequence>MADSVGGTDGESRDEPTAGSGPGFTVLVAVIALLSAAALARQQS</sequence>
<dbReference type="AlphaFoldDB" id="Q5UXY2"/>
<dbReference type="InterPro" id="IPR026371">
    <property type="entry name" value="PGF_CTERM"/>
</dbReference>
<evidence type="ECO:0000256" key="3">
    <source>
        <dbReference type="SAM" id="Phobius"/>
    </source>
</evidence>
<dbReference type="Proteomes" id="UP000001169">
    <property type="component" value="Chromosome I"/>
</dbReference>
<keyword evidence="3" id="KW-1133">Transmembrane helix</keyword>
<accession>Q5UXY2</accession>
<feature type="transmembrane region" description="Helical" evidence="3">
    <location>
        <begin position="20"/>
        <end position="40"/>
    </location>
</feature>
<keyword evidence="3" id="KW-0812">Transmembrane</keyword>
<dbReference type="EnsemblBacteria" id="AAV47871">
    <property type="protein sequence ID" value="AAV47871"/>
    <property type="gene ID" value="rrnAC3165"/>
</dbReference>
<dbReference type="EMBL" id="AY596297">
    <property type="protein sequence ID" value="AAV47871.1"/>
    <property type="molecule type" value="Genomic_DNA"/>
</dbReference>
<dbReference type="KEGG" id="hma:rrnAC3165"/>
<keyword evidence="6" id="KW-1185">Reference proteome</keyword>
<reference evidence="5 6" key="1">
    <citation type="journal article" date="2004" name="Genome Res.">
        <title>Genome sequence of Haloarcula marismortui: a halophilic archaeon from the Dead Sea.</title>
        <authorList>
            <person name="Baliga N.S."/>
            <person name="Bonneau R."/>
            <person name="Facciotti M.T."/>
            <person name="Pan M."/>
            <person name="Glusman G."/>
            <person name="Deutsch E.W."/>
            <person name="Shannon P."/>
            <person name="Chiu Y."/>
            <person name="Weng R.S."/>
            <person name="Gan R.R."/>
            <person name="Hung P."/>
            <person name="Date S.V."/>
            <person name="Marcotte E."/>
            <person name="Hood L."/>
            <person name="Ng W.V."/>
        </authorList>
    </citation>
    <scope>NUCLEOTIDE SEQUENCE [LARGE SCALE GENOMIC DNA]</scope>
    <source>
        <strain evidence="6">ATCC 43049 / DSM 3752 / JCM 8966 / VKM B-1809</strain>
    </source>
</reference>
<gene>
    <name evidence="5" type="ordered locus">rrnAC3165</name>
</gene>
<dbReference type="GO" id="GO:0005886">
    <property type="term" value="C:plasma membrane"/>
    <property type="evidence" value="ECO:0007669"/>
    <property type="project" value="UniProtKB-SubCell"/>
</dbReference>
<protein>
    <recommendedName>
        <fullName evidence="4">PGF-CTERM archaeal protein-sorting signal domain-containing protein</fullName>
    </recommendedName>
</protein>